<evidence type="ECO:0000313" key="1">
    <source>
        <dbReference type="EMBL" id="MPM69286.1"/>
    </source>
</evidence>
<gene>
    <name evidence="1" type="ORF">SDC9_116230</name>
</gene>
<reference evidence="1" key="1">
    <citation type="submission" date="2019-08" db="EMBL/GenBank/DDBJ databases">
        <authorList>
            <person name="Kucharzyk K."/>
            <person name="Murdoch R.W."/>
            <person name="Higgins S."/>
            <person name="Loffler F."/>
        </authorList>
    </citation>
    <scope>NUCLEOTIDE SEQUENCE</scope>
</reference>
<name>A0A645BV02_9ZZZZ</name>
<accession>A0A645BV02</accession>
<sequence>MHVKPIYPTDFKTYDDAVKNGLWRNRGWTSQYTSYRRNTYEALVKCKYLLSFNNLDGSPG</sequence>
<proteinExistence type="predicted"/>
<organism evidence="1">
    <name type="scientific">bioreactor metagenome</name>
    <dbReference type="NCBI Taxonomy" id="1076179"/>
    <lineage>
        <taxon>unclassified sequences</taxon>
        <taxon>metagenomes</taxon>
        <taxon>ecological metagenomes</taxon>
    </lineage>
</organism>
<comment type="caution">
    <text evidence="1">The sequence shown here is derived from an EMBL/GenBank/DDBJ whole genome shotgun (WGS) entry which is preliminary data.</text>
</comment>
<dbReference type="EMBL" id="VSSQ01022769">
    <property type="protein sequence ID" value="MPM69286.1"/>
    <property type="molecule type" value="Genomic_DNA"/>
</dbReference>
<protein>
    <submittedName>
        <fullName evidence="1">Uncharacterized protein</fullName>
    </submittedName>
</protein>
<dbReference type="AlphaFoldDB" id="A0A645BV02"/>